<sequence length="320" mass="36591">MAGVELENGKNASVPFGDIPVIDISLLNNSSSSEVLDKLRSALSSWGCFQAVNHGIENSLLEEVRGVSKEFFQLPMTEKQKYARKTGQCDGYGNDMILFQNQTLDWNDRLYLLVSPEDDRKLEYWPQNPQSFRRILNEYSAKIQQVEEHLLKFMARSLCLEEDCFSRKFGKRRLIEARFNYYPLCPRPDLALGFKPHGDGSAITFLLQDKEVEGLQVLKDDQWFHVPIIPCALFVIVGDQMEITTNGIFKSPVHTALTNSNKARHTMAIFSTPEPGKVIEPLGELISDKRPRLYKAITDYMDTYFDFIQQAKRPIDAVKI</sequence>
<comment type="caution">
    <text evidence="6">The sequence shown here is derived from an EMBL/GenBank/DDBJ whole genome shotgun (WGS) entry which is preliminary data.</text>
</comment>
<feature type="domain" description="Fe2OG dioxygenase" evidence="5">
    <location>
        <begin position="173"/>
        <end position="273"/>
    </location>
</feature>
<evidence type="ECO:0000256" key="2">
    <source>
        <dbReference type="ARBA" id="ARBA00022723"/>
    </source>
</evidence>
<keyword evidence="2 4" id="KW-0479">Metal-binding</keyword>
<evidence type="ECO:0000256" key="1">
    <source>
        <dbReference type="ARBA" id="ARBA00008056"/>
    </source>
</evidence>
<proteinExistence type="inferred from homology"/>
<keyword evidence="4" id="KW-0560">Oxidoreductase</keyword>
<reference evidence="6 7" key="1">
    <citation type="submission" date="2019-12" db="EMBL/GenBank/DDBJ databases">
        <authorList>
            <person name="Alioto T."/>
            <person name="Alioto T."/>
            <person name="Gomez Garrido J."/>
        </authorList>
    </citation>
    <scope>NUCLEOTIDE SEQUENCE [LARGE SCALE GENOMIC DNA]</scope>
</reference>
<dbReference type="EMBL" id="CACTIH010001813">
    <property type="protein sequence ID" value="CAA2963784.1"/>
    <property type="molecule type" value="Genomic_DNA"/>
</dbReference>
<dbReference type="PROSITE" id="PS51471">
    <property type="entry name" value="FE2OG_OXY"/>
    <property type="match status" value="1"/>
</dbReference>
<organism evidence="6 7">
    <name type="scientific">Olea europaea subsp. europaea</name>
    <dbReference type="NCBI Taxonomy" id="158383"/>
    <lineage>
        <taxon>Eukaryota</taxon>
        <taxon>Viridiplantae</taxon>
        <taxon>Streptophyta</taxon>
        <taxon>Embryophyta</taxon>
        <taxon>Tracheophyta</taxon>
        <taxon>Spermatophyta</taxon>
        <taxon>Magnoliopsida</taxon>
        <taxon>eudicotyledons</taxon>
        <taxon>Gunneridae</taxon>
        <taxon>Pentapetalae</taxon>
        <taxon>asterids</taxon>
        <taxon>lamiids</taxon>
        <taxon>Lamiales</taxon>
        <taxon>Oleaceae</taxon>
        <taxon>Oleeae</taxon>
        <taxon>Olea</taxon>
    </lineage>
</organism>
<accession>A0A8S0Q933</accession>
<dbReference type="Proteomes" id="UP000594638">
    <property type="component" value="Unassembled WGS sequence"/>
</dbReference>
<evidence type="ECO:0000256" key="4">
    <source>
        <dbReference type="RuleBase" id="RU003682"/>
    </source>
</evidence>
<evidence type="ECO:0000256" key="3">
    <source>
        <dbReference type="ARBA" id="ARBA00023004"/>
    </source>
</evidence>
<dbReference type="FunFam" id="2.60.120.330:FF:000018">
    <property type="entry name" value="2-oxoglutarate (2OG) and Fe(II)-dependent oxygenase superfamily protein"/>
    <property type="match status" value="1"/>
</dbReference>
<dbReference type="PANTHER" id="PTHR47991">
    <property type="entry name" value="OXOGLUTARATE/IRON-DEPENDENT DIOXYGENASE"/>
    <property type="match status" value="1"/>
</dbReference>
<dbReference type="GO" id="GO:0002238">
    <property type="term" value="P:response to molecule of fungal origin"/>
    <property type="evidence" value="ECO:0007669"/>
    <property type="project" value="UniProtKB-ARBA"/>
</dbReference>
<dbReference type="InterPro" id="IPR005123">
    <property type="entry name" value="Oxoglu/Fe-dep_dioxygenase_dom"/>
</dbReference>
<dbReference type="SUPFAM" id="SSF51197">
    <property type="entry name" value="Clavaminate synthase-like"/>
    <property type="match status" value="1"/>
</dbReference>
<dbReference type="GO" id="GO:0009805">
    <property type="term" value="P:coumarin biosynthetic process"/>
    <property type="evidence" value="ECO:0007669"/>
    <property type="project" value="UniProtKB-ARBA"/>
</dbReference>
<gene>
    <name evidence="6" type="ORF">OLEA9_A080624</name>
</gene>
<dbReference type="GO" id="GO:0046872">
    <property type="term" value="F:metal ion binding"/>
    <property type="evidence" value="ECO:0007669"/>
    <property type="project" value="UniProtKB-KW"/>
</dbReference>
<dbReference type="Gene3D" id="2.60.120.330">
    <property type="entry name" value="B-lactam Antibiotic, Isopenicillin N Synthase, Chain"/>
    <property type="match status" value="1"/>
</dbReference>
<evidence type="ECO:0000259" key="5">
    <source>
        <dbReference type="PROSITE" id="PS51471"/>
    </source>
</evidence>
<dbReference type="Pfam" id="PF14226">
    <property type="entry name" value="DIOX_N"/>
    <property type="match status" value="1"/>
</dbReference>
<dbReference type="InterPro" id="IPR050295">
    <property type="entry name" value="Plant_2OG-oxidoreductases"/>
</dbReference>
<evidence type="ECO:0000313" key="6">
    <source>
        <dbReference type="EMBL" id="CAA2963784.1"/>
    </source>
</evidence>
<comment type="similarity">
    <text evidence="1 4">Belongs to the iron/ascorbate-dependent oxidoreductase family.</text>
</comment>
<dbReference type="Gramene" id="OE9A080624T1">
    <property type="protein sequence ID" value="OE9A080624C1"/>
    <property type="gene ID" value="OE9A080624"/>
</dbReference>
<dbReference type="InterPro" id="IPR027443">
    <property type="entry name" value="IPNS-like_sf"/>
</dbReference>
<dbReference type="OrthoDB" id="288590at2759"/>
<name>A0A8S0Q933_OLEEU</name>
<dbReference type="GO" id="GO:0016706">
    <property type="term" value="F:2-oxoglutarate-dependent dioxygenase activity"/>
    <property type="evidence" value="ECO:0007669"/>
    <property type="project" value="UniProtKB-ARBA"/>
</dbReference>
<keyword evidence="7" id="KW-1185">Reference proteome</keyword>
<dbReference type="AlphaFoldDB" id="A0A8S0Q933"/>
<evidence type="ECO:0000313" key="7">
    <source>
        <dbReference type="Proteomes" id="UP000594638"/>
    </source>
</evidence>
<dbReference type="InterPro" id="IPR026992">
    <property type="entry name" value="DIOX_N"/>
</dbReference>
<keyword evidence="3 4" id="KW-0408">Iron</keyword>
<protein>
    <submittedName>
        <fullName evidence="6">SRG1-like isoform X2</fullName>
    </submittedName>
</protein>
<dbReference type="Pfam" id="PF03171">
    <property type="entry name" value="2OG-FeII_Oxy"/>
    <property type="match status" value="1"/>
</dbReference>
<dbReference type="InterPro" id="IPR044861">
    <property type="entry name" value="IPNS-like_FE2OG_OXY"/>
</dbReference>